<accession>D9QPW2</accession>
<keyword evidence="2 3" id="KW-0028">Amino-acid biosynthesis</keyword>
<organism evidence="4 5">
    <name type="scientific">Acetohalobium arabaticum (strain ATCC 49924 / DSM 5501 / Z-7288)</name>
    <dbReference type="NCBI Taxonomy" id="574087"/>
    <lineage>
        <taxon>Bacteria</taxon>
        <taxon>Bacillati</taxon>
        <taxon>Bacillota</taxon>
        <taxon>Clostridia</taxon>
        <taxon>Halanaerobiales</taxon>
        <taxon>Halobacteroidaceae</taxon>
        <taxon>Acetohalobium</taxon>
    </lineage>
</organism>
<dbReference type="PROSITE" id="PS51167">
    <property type="entry name" value="CHORISMATE_MUT_1"/>
    <property type="match status" value="1"/>
</dbReference>
<dbReference type="PIRSF" id="PIRSF005965">
    <property type="entry name" value="Chor_mut_AroH"/>
    <property type="match status" value="1"/>
</dbReference>
<dbReference type="GO" id="GO:0046417">
    <property type="term" value="P:chorismate metabolic process"/>
    <property type="evidence" value="ECO:0007669"/>
    <property type="project" value="TreeGrafter"/>
</dbReference>
<keyword evidence="3 4" id="KW-0413">Isomerase</keyword>
<dbReference type="RefSeq" id="WP_013277999.1">
    <property type="nucleotide sequence ID" value="NC_014378.1"/>
</dbReference>
<evidence type="ECO:0000256" key="3">
    <source>
        <dbReference type="PROSITE-ProRule" id="PRU00514"/>
    </source>
</evidence>
<dbReference type="InterPro" id="IPR008243">
    <property type="entry name" value="Chorismate_mutase_AroH"/>
</dbReference>
<gene>
    <name evidence="4" type="ordered locus">Acear_1027</name>
</gene>
<dbReference type="PANTHER" id="PTHR21164">
    <property type="entry name" value="CHORISMATE MUTASE"/>
    <property type="match status" value="1"/>
</dbReference>
<dbReference type="HOGENOM" id="CLU_133236_1_0_9"/>
<dbReference type="KEGG" id="aar:Acear_1027"/>
<dbReference type="Proteomes" id="UP000001661">
    <property type="component" value="Chromosome"/>
</dbReference>
<protein>
    <recommendedName>
        <fullName evidence="1 3">chorismate mutase</fullName>
        <ecNumber evidence="1 3">5.4.99.5</ecNumber>
    </recommendedName>
</protein>
<evidence type="ECO:0000313" key="5">
    <source>
        <dbReference type="Proteomes" id="UP000001661"/>
    </source>
</evidence>
<dbReference type="AlphaFoldDB" id="D9QPW2"/>
<feature type="binding site" evidence="2">
    <location>
        <position position="9"/>
    </location>
    <ligand>
        <name>prephenate</name>
        <dbReference type="ChEBI" id="CHEBI:29934"/>
    </ligand>
</feature>
<comment type="catalytic activity">
    <reaction evidence="3">
        <text>chorismate = prephenate</text>
        <dbReference type="Rhea" id="RHEA:13897"/>
        <dbReference type="ChEBI" id="CHEBI:29748"/>
        <dbReference type="ChEBI" id="CHEBI:29934"/>
        <dbReference type="EC" id="5.4.99.5"/>
    </reaction>
</comment>
<feature type="binding site" evidence="2">
    <location>
        <position position="91"/>
    </location>
    <ligand>
        <name>prephenate</name>
        <dbReference type="ChEBI" id="CHEBI:29934"/>
    </ligand>
</feature>
<dbReference type="GO" id="GO:0009073">
    <property type="term" value="P:aromatic amino acid family biosynthetic process"/>
    <property type="evidence" value="ECO:0007669"/>
    <property type="project" value="UniProtKB-UniRule"/>
</dbReference>
<keyword evidence="2 3" id="KW-0057">Aromatic amino acid biosynthesis</keyword>
<dbReference type="EMBL" id="CP002105">
    <property type="protein sequence ID" value="ADL12553.1"/>
    <property type="molecule type" value="Genomic_DNA"/>
</dbReference>
<evidence type="ECO:0000313" key="4">
    <source>
        <dbReference type="EMBL" id="ADL12553.1"/>
    </source>
</evidence>
<keyword evidence="5" id="KW-1185">Reference proteome</keyword>
<sequence length="122" mass="13590">MSSEVVAIRGAITVDKNTKEDILTSTQELLTEILERNQLDEEDIISIFFTVTQDLDAAFPAQAARELGLDFIPLLCANEIDVPGAISKCVRILIHINAGEKLEEVEHIYLKDAKKLRPDLVD</sequence>
<dbReference type="GO" id="GO:0008652">
    <property type="term" value="P:amino acid biosynthetic process"/>
    <property type="evidence" value="ECO:0007669"/>
    <property type="project" value="UniProtKB-UniRule"/>
</dbReference>
<dbReference type="SUPFAM" id="SSF55298">
    <property type="entry name" value="YjgF-like"/>
    <property type="match status" value="1"/>
</dbReference>
<dbReference type="UniPathway" id="UPA00120">
    <property type="reaction ID" value="UER00203"/>
</dbReference>
<dbReference type="CDD" id="cd02185">
    <property type="entry name" value="AroH"/>
    <property type="match status" value="1"/>
</dbReference>
<evidence type="ECO:0000256" key="1">
    <source>
        <dbReference type="NCBIfam" id="TIGR01796"/>
    </source>
</evidence>
<name>D9QPW2_ACEAZ</name>
<dbReference type="PANTHER" id="PTHR21164:SF0">
    <property type="entry name" value="CHORISMATE MUTASE AROH"/>
    <property type="match status" value="1"/>
</dbReference>
<proteinExistence type="predicted"/>
<reference evidence="4 5" key="1">
    <citation type="journal article" date="2010" name="Stand. Genomic Sci.">
        <title>Complete genome sequence of Acetohalobium arabaticum type strain (Z-7288).</title>
        <authorList>
            <person name="Sikorski J."/>
            <person name="Lapidus A."/>
            <person name="Chertkov O."/>
            <person name="Lucas S."/>
            <person name="Copeland A."/>
            <person name="Glavina Del Rio T."/>
            <person name="Nolan M."/>
            <person name="Tice H."/>
            <person name="Cheng J.F."/>
            <person name="Han C."/>
            <person name="Brambilla E."/>
            <person name="Pitluck S."/>
            <person name="Liolios K."/>
            <person name="Ivanova N."/>
            <person name="Mavromatis K."/>
            <person name="Mikhailova N."/>
            <person name="Pati A."/>
            <person name="Bruce D."/>
            <person name="Detter C."/>
            <person name="Tapia R."/>
            <person name="Goodwin L."/>
            <person name="Chen A."/>
            <person name="Palaniappan K."/>
            <person name="Land M."/>
            <person name="Hauser L."/>
            <person name="Chang Y.J."/>
            <person name="Jeffries C.D."/>
            <person name="Rohde M."/>
            <person name="Goker M."/>
            <person name="Spring S."/>
            <person name="Woyke T."/>
            <person name="Bristow J."/>
            <person name="Eisen J.A."/>
            <person name="Markowitz V."/>
            <person name="Hugenholtz P."/>
            <person name="Kyrpides N.C."/>
            <person name="Klenk H.P."/>
        </authorList>
    </citation>
    <scope>NUCLEOTIDE SEQUENCE [LARGE SCALE GENOMIC DNA]</scope>
    <source>
        <strain evidence="5">ATCC 49924 / DSM 5501 / Z-7288</strain>
    </source>
</reference>
<dbReference type="Gene3D" id="3.30.1330.40">
    <property type="entry name" value="RutC-like"/>
    <property type="match status" value="1"/>
</dbReference>
<dbReference type="Pfam" id="PF07736">
    <property type="entry name" value="CM_1"/>
    <property type="match status" value="1"/>
</dbReference>
<dbReference type="InterPro" id="IPR035959">
    <property type="entry name" value="RutC-like_sf"/>
</dbReference>
<dbReference type="GO" id="GO:0004106">
    <property type="term" value="F:chorismate mutase activity"/>
    <property type="evidence" value="ECO:0007669"/>
    <property type="project" value="UniProtKB-UniRule"/>
</dbReference>
<evidence type="ECO:0000256" key="2">
    <source>
        <dbReference type="PIRSR" id="PIRSR005965-1"/>
    </source>
</evidence>
<dbReference type="EC" id="5.4.99.5" evidence="1 3"/>
<dbReference type="eggNOG" id="COG4401">
    <property type="taxonomic scope" value="Bacteria"/>
</dbReference>
<dbReference type="OrthoDB" id="9802232at2"/>
<dbReference type="STRING" id="574087.Acear_1027"/>
<feature type="binding site" evidence="2">
    <location>
        <position position="109"/>
    </location>
    <ligand>
        <name>prephenate</name>
        <dbReference type="ChEBI" id="CHEBI:29934"/>
    </ligand>
</feature>
<dbReference type="NCBIfam" id="TIGR01796">
    <property type="entry name" value="CM_mono_aroH"/>
    <property type="match status" value="1"/>
</dbReference>